<dbReference type="InterPro" id="IPR046863">
    <property type="entry name" value="MbnP-like_dom"/>
</dbReference>
<name>A0A2S7UZI1_9GAMM</name>
<evidence type="ECO:0000313" key="2">
    <source>
        <dbReference type="EMBL" id="PQJ55115.1"/>
    </source>
</evidence>
<gene>
    <name evidence="2" type="ORF">BTO11_02085</name>
</gene>
<proteinExistence type="predicted"/>
<sequence length="258" mass="27728">MSGFGADEEYSVGVNDLRFYVSNLAFYDQYGEEIEMTLDDSDFQLNHEEGFVGLIDLTSNTSGTCISSGTERTNAILTGSMLDTGVSKVTFDIGVPQAVMKDVIATSSAEDAPSPLNEMNWPWASGYRHFLMNFIIENTSALTGGGFLHIGSKGCGSTDGLLALEDKDSCDFVNTPQVELTDFDPSINTVVIDIDQLLTDVTFSSISDDDEATEQLSANCHSQSPTMQPNCAPIFSNLGLDTDDGTAVASDNKVVTFQ</sequence>
<dbReference type="Proteomes" id="UP000239007">
    <property type="component" value="Unassembled WGS sequence"/>
</dbReference>
<reference evidence="2 3" key="1">
    <citation type="submission" date="2016-12" db="EMBL/GenBank/DDBJ databases">
        <title>Diversity of luminous bacteria.</title>
        <authorList>
            <person name="Yoshizawa S."/>
            <person name="Kogure K."/>
        </authorList>
    </citation>
    <scope>NUCLEOTIDE SEQUENCE [LARGE SCALE GENOMIC DNA]</scope>
    <source>
        <strain evidence="2 3">SA4-48</strain>
    </source>
</reference>
<dbReference type="InterPro" id="IPR023977">
    <property type="entry name" value="MbnP-like"/>
</dbReference>
<keyword evidence="3" id="KW-1185">Reference proteome</keyword>
<dbReference type="AlphaFoldDB" id="A0A2S7UZI1"/>
<feature type="domain" description="Copper-binding protein MbnP-like" evidence="1">
    <location>
        <begin position="11"/>
        <end position="205"/>
    </location>
</feature>
<dbReference type="Pfam" id="PF20243">
    <property type="entry name" value="MbnP"/>
    <property type="match status" value="1"/>
</dbReference>
<organism evidence="2 3">
    <name type="scientific">Psychrosphaera saromensis</name>
    <dbReference type="NCBI Taxonomy" id="716813"/>
    <lineage>
        <taxon>Bacteria</taxon>
        <taxon>Pseudomonadati</taxon>
        <taxon>Pseudomonadota</taxon>
        <taxon>Gammaproteobacteria</taxon>
        <taxon>Alteromonadales</taxon>
        <taxon>Pseudoalteromonadaceae</taxon>
        <taxon>Psychrosphaera</taxon>
    </lineage>
</organism>
<evidence type="ECO:0000313" key="3">
    <source>
        <dbReference type="Proteomes" id="UP000239007"/>
    </source>
</evidence>
<dbReference type="NCBIfam" id="TIGR04052">
    <property type="entry name" value="MbnP_like_WxW"/>
    <property type="match status" value="1"/>
</dbReference>
<dbReference type="EMBL" id="MSCH01000003">
    <property type="protein sequence ID" value="PQJ55115.1"/>
    <property type="molecule type" value="Genomic_DNA"/>
</dbReference>
<protein>
    <submittedName>
        <fullName evidence="2">Metallo-mystery pair system four-Cys motif protein</fullName>
    </submittedName>
</protein>
<accession>A0A2S7UZI1</accession>
<evidence type="ECO:0000259" key="1">
    <source>
        <dbReference type="Pfam" id="PF20243"/>
    </source>
</evidence>
<comment type="caution">
    <text evidence="2">The sequence shown here is derived from an EMBL/GenBank/DDBJ whole genome shotgun (WGS) entry which is preliminary data.</text>
</comment>